<keyword evidence="3" id="KW-1185">Reference proteome</keyword>
<feature type="region of interest" description="Disordered" evidence="1">
    <location>
        <begin position="66"/>
        <end position="124"/>
    </location>
</feature>
<dbReference type="Proteomes" id="UP000024635">
    <property type="component" value="Unassembled WGS sequence"/>
</dbReference>
<evidence type="ECO:0000313" key="3">
    <source>
        <dbReference type="Proteomes" id="UP000024635"/>
    </source>
</evidence>
<proteinExistence type="predicted"/>
<dbReference type="EMBL" id="JARK01001344">
    <property type="protein sequence ID" value="EYC27881.1"/>
    <property type="molecule type" value="Genomic_DNA"/>
</dbReference>
<feature type="compositionally biased region" description="Basic and acidic residues" evidence="1">
    <location>
        <begin position="86"/>
        <end position="96"/>
    </location>
</feature>
<organism evidence="2 3">
    <name type="scientific">Ancylostoma ceylanicum</name>
    <dbReference type="NCBI Taxonomy" id="53326"/>
    <lineage>
        <taxon>Eukaryota</taxon>
        <taxon>Metazoa</taxon>
        <taxon>Ecdysozoa</taxon>
        <taxon>Nematoda</taxon>
        <taxon>Chromadorea</taxon>
        <taxon>Rhabditida</taxon>
        <taxon>Rhabditina</taxon>
        <taxon>Rhabditomorpha</taxon>
        <taxon>Strongyloidea</taxon>
        <taxon>Ancylostomatidae</taxon>
        <taxon>Ancylostomatinae</taxon>
        <taxon>Ancylostoma</taxon>
    </lineage>
</organism>
<feature type="region of interest" description="Disordered" evidence="1">
    <location>
        <begin position="146"/>
        <end position="176"/>
    </location>
</feature>
<evidence type="ECO:0000256" key="1">
    <source>
        <dbReference type="SAM" id="MobiDB-lite"/>
    </source>
</evidence>
<dbReference type="STRING" id="53326.A0A016VKQ9"/>
<dbReference type="OrthoDB" id="5875301at2759"/>
<protein>
    <recommendedName>
        <fullName evidence="4">CCHC-type domain-containing protein</fullName>
    </recommendedName>
</protein>
<dbReference type="AlphaFoldDB" id="A0A016VKQ9"/>
<comment type="caution">
    <text evidence="2">The sequence shown here is derived from an EMBL/GenBank/DDBJ whole genome shotgun (WGS) entry which is preliminary data.</text>
</comment>
<feature type="compositionally biased region" description="Polar residues" evidence="1">
    <location>
        <begin position="7"/>
        <end position="21"/>
    </location>
</feature>
<sequence>MAAIDALQNSIDAIPRRSTSPEGLHRDLIDNYTRNQKHILDALHNLQTTIAPAMELIKTGEPMQGIEKGMQTDTSSDVPPARSPARRPESESGIEAKRRRMDSCALQETPGGNSPTPQTPPLEENADDMEEFFRKNADFMEVVDEVNEGSVEESRSPDSPEPLRARVESPIRQSEEQHLLKQLRQAEQARDDLASMICDLEAKPTYHARYYHEGEKLRNIERSLQCVFCLAIGRHYSDSCIEMRYAKERRDHLKRTNRCIMCLKIRCRGGRDCSKYDTRCFHCDKYGHHSAVCELPDASERIRDRLSTLRNAYADAVKKTVHLNLRLERKNAL</sequence>
<evidence type="ECO:0000313" key="2">
    <source>
        <dbReference type="EMBL" id="EYC27881.1"/>
    </source>
</evidence>
<gene>
    <name evidence="2" type="primary">Acey_s0008.g231</name>
    <name evidence="2" type="ORF">Y032_0008g231</name>
</gene>
<accession>A0A016VKQ9</accession>
<feature type="compositionally biased region" description="Basic and acidic residues" evidence="1">
    <location>
        <begin position="152"/>
        <end position="176"/>
    </location>
</feature>
<evidence type="ECO:0008006" key="4">
    <source>
        <dbReference type="Google" id="ProtNLM"/>
    </source>
</evidence>
<feature type="region of interest" description="Disordered" evidence="1">
    <location>
        <begin position="1"/>
        <end position="25"/>
    </location>
</feature>
<name>A0A016VKQ9_9BILA</name>
<reference evidence="3" key="1">
    <citation type="journal article" date="2015" name="Nat. Genet.">
        <title>The genome and transcriptome of the zoonotic hookworm Ancylostoma ceylanicum identify infection-specific gene families.</title>
        <authorList>
            <person name="Schwarz E.M."/>
            <person name="Hu Y."/>
            <person name="Antoshechkin I."/>
            <person name="Miller M.M."/>
            <person name="Sternberg P.W."/>
            <person name="Aroian R.V."/>
        </authorList>
    </citation>
    <scope>NUCLEOTIDE SEQUENCE</scope>
    <source>
        <strain evidence="3">HY135</strain>
    </source>
</reference>